<gene>
    <name evidence="2" type="ORF">K2173_017475</name>
</gene>
<reference evidence="2 3" key="1">
    <citation type="submission" date="2021-09" db="EMBL/GenBank/DDBJ databases">
        <title>Genomic insights and catalytic innovation underlie evolution of tropane alkaloids biosynthesis.</title>
        <authorList>
            <person name="Wang Y.-J."/>
            <person name="Tian T."/>
            <person name="Huang J.-P."/>
            <person name="Huang S.-X."/>
        </authorList>
    </citation>
    <scope>NUCLEOTIDE SEQUENCE [LARGE SCALE GENOMIC DNA]</scope>
    <source>
        <strain evidence="2">KIB-2018</strain>
        <tissue evidence="2">Leaf</tissue>
    </source>
</reference>
<name>A0AAV8TM05_9ROSI</name>
<evidence type="ECO:0000313" key="3">
    <source>
        <dbReference type="Proteomes" id="UP001159364"/>
    </source>
</evidence>
<evidence type="ECO:0000256" key="1">
    <source>
        <dbReference type="SAM" id="MobiDB-lite"/>
    </source>
</evidence>
<feature type="region of interest" description="Disordered" evidence="1">
    <location>
        <begin position="1"/>
        <end position="76"/>
    </location>
</feature>
<keyword evidence="3" id="KW-1185">Reference proteome</keyword>
<feature type="compositionally biased region" description="Polar residues" evidence="1">
    <location>
        <begin position="187"/>
        <end position="199"/>
    </location>
</feature>
<accession>A0AAV8TM05</accession>
<evidence type="ECO:0000313" key="2">
    <source>
        <dbReference type="EMBL" id="KAJ8767431.1"/>
    </source>
</evidence>
<feature type="compositionally biased region" description="Polar residues" evidence="1">
    <location>
        <begin position="110"/>
        <end position="119"/>
    </location>
</feature>
<feature type="compositionally biased region" description="Polar residues" evidence="1">
    <location>
        <begin position="1"/>
        <end position="11"/>
    </location>
</feature>
<comment type="caution">
    <text evidence="2">The sequence shown here is derived from an EMBL/GenBank/DDBJ whole genome shotgun (WGS) entry which is preliminary data.</text>
</comment>
<organism evidence="2 3">
    <name type="scientific">Erythroxylum novogranatense</name>
    <dbReference type="NCBI Taxonomy" id="1862640"/>
    <lineage>
        <taxon>Eukaryota</taxon>
        <taxon>Viridiplantae</taxon>
        <taxon>Streptophyta</taxon>
        <taxon>Embryophyta</taxon>
        <taxon>Tracheophyta</taxon>
        <taxon>Spermatophyta</taxon>
        <taxon>Magnoliopsida</taxon>
        <taxon>eudicotyledons</taxon>
        <taxon>Gunneridae</taxon>
        <taxon>Pentapetalae</taxon>
        <taxon>rosids</taxon>
        <taxon>fabids</taxon>
        <taxon>Malpighiales</taxon>
        <taxon>Erythroxylaceae</taxon>
        <taxon>Erythroxylum</taxon>
    </lineage>
</organism>
<protein>
    <submittedName>
        <fullName evidence="2">Uncharacterized protein</fullName>
    </submittedName>
</protein>
<feature type="compositionally biased region" description="Basic and acidic residues" evidence="1">
    <location>
        <begin position="65"/>
        <end position="74"/>
    </location>
</feature>
<dbReference type="AlphaFoldDB" id="A0AAV8TM05"/>
<dbReference type="EMBL" id="JAIWQS010000004">
    <property type="protein sequence ID" value="KAJ8767431.1"/>
    <property type="molecule type" value="Genomic_DNA"/>
</dbReference>
<feature type="region of interest" description="Disordered" evidence="1">
    <location>
        <begin position="182"/>
        <end position="225"/>
    </location>
</feature>
<proteinExistence type="predicted"/>
<dbReference type="Proteomes" id="UP001159364">
    <property type="component" value="Linkage Group LG04"/>
</dbReference>
<feature type="compositionally biased region" description="Polar residues" evidence="1">
    <location>
        <begin position="212"/>
        <end position="225"/>
    </location>
</feature>
<feature type="region of interest" description="Disordered" evidence="1">
    <location>
        <begin position="94"/>
        <end position="119"/>
    </location>
</feature>
<sequence>MPLSSHRQQQRWSEEAGKVLRWRHNPRAEHPPDSGHGFRSRGTDDLPPNGYCKRSAHNVRLPRPTKNDRHKSDPNMHVTMKMVMETMVGRVTTTRIPQKSRKGPRGQKGVPSQQTWGEISRISTIQEGKSNSAPSIQLQPTMLDNNIAFEISSHTEMVCDHHVLVDRGLEVNERLQMMEGLEAQEEPVNNRNLSSTQQTDHSDNAGRPVQPDTPTQTESIEVQAL</sequence>